<dbReference type="InterPro" id="IPR048258">
    <property type="entry name" value="Cyclins_cyclin-box"/>
</dbReference>
<proteinExistence type="inferred from homology"/>
<keyword evidence="3 5" id="KW-0195">Cyclin</keyword>
<feature type="domain" description="Cyclin-like" evidence="6">
    <location>
        <begin position="180"/>
        <end position="255"/>
    </location>
</feature>
<dbReference type="FunFam" id="1.10.472.10:FF:000010">
    <property type="entry name" value="G1/S-specific cyclin Cln1"/>
    <property type="match status" value="1"/>
</dbReference>
<accession>A0A8H6D1E5</accession>
<dbReference type="Pfam" id="PF02984">
    <property type="entry name" value="Cyclin_C"/>
    <property type="match status" value="1"/>
</dbReference>
<dbReference type="Proteomes" id="UP000532311">
    <property type="component" value="Unassembled WGS sequence"/>
</dbReference>
<evidence type="ECO:0000259" key="6">
    <source>
        <dbReference type="SMART" id="SM00385"/>
    </source>
</evidence>
<dbReference type="GO" id="GO:0051726">
    <property type="term" value="P:regulation of cell cycle"/>
    <property type="evidence" value="ECO:0007669"/>
    <property type="project" value="UniProtKB-ARBA"/>
</dbReference>
<organism evidence="8 9">
    <name type="scientific">Fusarium globosum</name>
    <dbReference type="NCBI Taxonomy" id="78864"/>
    <lineage>
        <taxon>Eukaryota</taxon>
        <taxon>Fungi</taxon>
        <taxon>Dikarya</taxon>
        <taxon>Ascomycota</taxon>
        <taxon>Pezizomycotina</taxon>
        <taxon>Sordariomycetes</taxon>
        <taxon>Hypocreomycetidae</taxon>
        <taxon>Hypocreales</taxon>
        <taxon>Nectriaceae</taxon>
        <taxon>Fusarium</taxon>
        <taxon>Fusarium fujikuroi species complex</taxon>
    </lineage>
</organism>
<keyword evidence="4" id="KW-0131">Cell cycle</keyword>
<dbReference type="InterPro" id="IPR006671">
    <property type="entry name" value="Cyclin_N"/>
</dbReference>
<dbReference type="GO" id="GO:0016538">
    <property type="term" value="F:cyclin-dependent protein serine/threonine kinase regulator activity"/>
    <property type="evidence" value="ECO:0007669"/>
    <property type="project" value="UniProtKB-ARBA"/>
</dbReference>
<dbReference type="InterPro" id="IPR036915">
    <property type="entry name" value="Cyclin-like_sf"/>
</dbReference>
<dbReference type="GO" id="GO:0044843">
    <property type="term" value="P:cell cycle G1/S phase transition"/>
    <property type="evidence" value="ECO:0007669"/>
    <property type="project" value="UniProtKB-ARBA"/>
</dbReference>
<dbReference type="SMART" id="SM01332">
    <property type="entry name" value="Cyclin_C"/>
    <property type="match status" value="1"/>
</dbReference>
<feature type="domain" description="Cyclin C-terminal" evidence="7">
    <location>
        <begin position="176"/>
        <end position="278"/>
    </location>
</feature>
<dbReference type="Gene3D" id="1.10.472.10">
    <property type="entry name" value="Cyclin-like"/>
    <property type="match status" value="2"/>
</dbReference>
<dbReference type="EMBL" id="JAAQPF010000559">
    <property type="protein sequence ID" value="KAF5699750.1"/>
    <property type="molecule type" value="Genomic_DNA"/>
</dbReference>
<dbReference type="SMART" id="SM00385">
    <property type="entry name" value="CYCLIN"/>
    <property type="match status" value="2"/>
</dbReference>
<comment type="caution">
    <text evidence="8">The sequence shown here is derived from an EMBL/GenBank/DDBJ whole genome shotgun (WGS) entry which is preliminary data.</text>
</comment>
<dbReference type="InterPro" id="IPR004367">
    <property type="entry name" value="Cyclin_C-dom"/>
</dbReference>
<evidence type="ECO:0000256" key="3">
    <source>
        <dbReference type="ARBA" id="ARBA00023127"/>
    </source>
</evidence>
<gene>
    <name evidence="8" type="ORF">FGLOB1_11190</name>
</gene>
<evidence type="ECO:0000259" key="7">
    <source>
        <dbReference type="SMART" id="SM01332"/>
    </source>
</evidence>
<dbReference type="AlphaFoldDB" id="A0A8H6D1E5"/>
<dbReference type="CDD" id="cd20537">
    <property type="entry name" value="CYCLIN_CCNO-like_rpt2"/>
    <property type="match status" value="1"/>
</dbReference>
<keyword evidence="2" id="KW-0132">Cell division</keyword>
<protein>
    <submittedName>
        <fullName evidence="8">G1 S-specific cyclin</fullName>
    </submittedName>
</protein>
<evidence type="ECO:0000256" key="4">
    <source>
        <dbReference type="ARBA" id="ARBA00023306"/>
    </source>
</evidence>
<dbReference type="GO" id="GO:0051301">
    <property type="term" value="P:cell division"/>
    <property type="evidence" value="ECO:0007669"/>
    <property type="project" value="UniProtKB-KW"/>
</dbReference>
<dbReference type="InterPro" id="IPR013763">
    <property type="entry name" value="Cyclin-like_dom"/>
</dbReference>
<evidence type="ECO:0000313" key="8">
    <source>
        <dbReference type="EMBL" id="KAF5699750.1"/>
    </source>
</evidence>
<evidence type="ECO:0000256" key="2">
    <source>
        <dbReference type="ARBA" id="ARBA00022618"/>
    </source>
</evidence>
<evidence type="ECO:0000256" key="5">
    <source>
        <dbReference type="RuleBase" id="RU000383"/>
    </source>
</evidence>
<evidence type="ECO:0000256" key="1">
    <source>
        <dbReference type="ARBA" id="ARBA00008742"/>
    </source>
</evidence>
<dbReference type="InterPro" id="IPR039361">
    <property type="entry name" value="Cyclin"/>
</dbReference>
<dbReference type="PANTHER" id="PTHR10177">
    <property type="entry name" value="CYCLINS"/>
    <property type="match status" value="1"/>
</dbReference>
<dbReference type="PROSITE" id="PS00292">
    <property type="entry name" value="CYCLINS"/>
    <property type="match status" value="1"/>
</dbReference>
<reference evidence="8 9" key="1">
    <citation type="submission" date="2020-05" db="EMBL/GenBank/DDBJ databases">
        <title>Identification and distribution of gene clusters putatively required for synthesis of sphingolipid metabolism inhibitors in phylogenetically diverse species of the filamentous fungus Fusarium.</title>
        <authorList>
            <person name="Kim H.-S."/>
            <person name="Busman M."/>
            <person name="Brown D.W."/>
            <person name="Divon H."/>
            <person name="Uhlig S."/>
            <person name="Proctor R.H."/>
        </authorList>
    </citation>
    <scope>NUCLEOTIDE SEQUENCE [LARGE SCALE GENOMIC DNA]</scope>
    <source>
        <strain evidence="8 9">NRRL 26131</strain>
    </source>
</reference>
<keyword evidence="9" id="KW-1185">Reference proteome</keyword>
<dbReference type="SUPFAM" id="SSF47954">
    <property type="entry name" value="Cyclin-like"/>
    <property type="match status" value="2"/>
</dbReference>
<sequence>MRERIYQRIKPRDVALILARQRQEIIGDDLSRLVGDDYLEDIMEHIQTMEACSAEDKTLPKTSSIDKQNEIEWCMRPYLIDFLIEAHAACSLLPESLFLAVNILDRYCSNTPVLRKYYQLVGCVALSIAAKYCEEKRNTPSIYELYSMCDGIYERSMFLQVETHLLHSLEWTIGHPTVEFFTKLFAMQAGDDEEVRYMATYLCEIALYHRNFVSTKPSIMARSSLALARTILNRTEIDAGGKEETPIILSQYLHMPSAVVAHKYSTLDFCHVSQKLAKFVFAQAIGTRQVANCFTPRIGFIDENLVPSNTMDNDSLCKGKTVAENQKSIAM</sequence>
<dbReference type="Pfam" id="PF00134">
    <property type="entry name" value="Cyclin_N"/>
    <property type="match status" value="1"/>
</dbReference>
<name>A0A8H6D1E5_9HYPO</name>
<comment type="similarity">
    <text evidence="1 5">Belongs to the cyclin family.</text>
</comment>
<feature type="domain" description="Cyclin-like" evidence="6">
    <location>
        <begin position="81"/>
        <end position="167"/>
    </location>
</feature>
<evidence type="ECO:0000313" key="9">
    <source>
        <dbReference type="Proteomes" id="UP000532311"/>
    </source>
</evidence>